<dbReference type="InterPro" id="IPR035094">
    <property type="entry name" value="EgtD"/>
</dbReference>
<proteinExistence type="predicted"/>
<dbReference type="EMBL" id="VUOB01000005">
    <property type="protein sequence ID" value="KAA2265785.1"/>
    <property type="molecule type" value="Genomic_DNA"/>
</dbReference>
<dbReference type="InterPro" id="IPR051128">
    <property type="entry name" value="EgtD_Methyltrsf_superfamily"/>
</dbReference>
<name>A0A5B2XRQ4_9PSEU</name>
<keyword evidence="5" id="KW-1185">Reference proteome</keyword>
<dbReference type="RefSeq" id="WP_149848070.1">
    <property type="nucleotide sequence ID" value="NZ_VUOB01000005.1"/>
</dbReference>
<dbReference type="PIRSF" id="PIRSF018005">
    <property type="entry name" value="UCP018005"/>
    <property type="match status" value="1"/>
</dbReference>
<dbReference type="Proteomes" id="UP000323454">
    <property type="component" value="Unassembled WGS sequence"/>
</dbReference>
<dbReference type="GO" id="GO:0052706">
    <property type="term" value="F:L-histidine N(alpha)-methyltransferase activity"/>
    <property type="evidence" value="ECO:0007669"/>
    <property type="project" value="UniProtKB-EC"/>
</dbReference>
<evidence type="ECO:0000256" key="1">
    <source>
        <dbReference type="ARBA" id="ARBA00022603"/>
    </source>
</evidence>
<dbReference type="InterPro" id="IPR029063">
    <property type="entry name" value="SAM-dependent_MTases_sf"/>
</dbReference>
<evidence type="ECO:0000313" key="5">
    <source>
        <dbReference type="Proteomes" id="UP000323454"/>
    </source>
</evidence>
<dbReference type="Pfam" id="PF10017">
    <property type="entry name" value="Methyltransf_33"/>
    <property type="match status" value="1"/>
</dbReference>
<feature type="domain" description="Histidine-specific methyltransferase SAM-dependent" evidence="3">
    <location>
        <begin position="19"/>
        <end position="319"/>
    </location>
</feature>
<evidence type="ECO:0000313" key="4">
    <source>
        <dbReference type="EMBL" id="KAA2265785.1"/>
    </source>
</evidence>
<reference evidence="4 5" key="2">
    <citation type="submission" date="2019-09" db="EMBL/GenBank/DDBJ databases">
        <authorList>
            <person name="Jin C."/>
        </authorList>
    </citation>
    <scope>NUCLEOTIDE SEQUENCE [LARGE SCALE GENOMIC DNA]</scope>
    <source>
        <strain evidence="4 5">AN110305</strain>
    </source>
</reference>
<dbReference type="PANTHER" id="PTHR43397:SF1">
    <property type="entry name" value="ERGOTHIONEINE BIOSYNTHESIS PROTEIN 1"/>
    <property type="match status" value="1"/>
</dbReference>
<keyword evidence="2 4" id="KW-0808">Transferase</keyword>
<dbReference type="InterPro" id="IPR017804">
    <property type="entry name" value="MeTrfase_EgtD-like"/>
</dbReference>
<evidence type="ECO:0000259" key="3">
    <source>
        <dbReference type="Pfam" id="PF10017"/>
    </source>
</evidence>
<dbReference type="GO" id="GO:0032259">
    <property type="term" value="P:methylation"/>
    <property type="evidence" value="ECO:0007669"/>
    <property type="project" value="UniProtKB-KW"/>
</dbReference>
<protein>
    <submittedName>
        <fullName evidence="4">L-histidine N(Alpha)-methyltransferase</fullName>
        <ecNumber evidence="4">2.1.1.44</ecNumber>
    </submittedName>
</protein>
<comment type="caution">
    <text evidence="4">The sequence shown here is derived from an EMBL/GenBank/DDBJ whole genome shotgun (WGS) entry which is preliminary data.</text>
</comment>
<dbReference type="Gene3D" id="3.40.50.150">
    <property type="entry name" value="Vaccinia Virus protein VP39"/>
    <property type="match status" value="1"/>
</dbReference>
<dbReference type="InterPro" id="IPR019257">
    <property type="entry name" value="MeTrfase_dom"/>
</dbReference>
<reference evidence="4 5" key="1">
    <citation type="submission" date="2019-09" db="EMBL/GenBank/DDBJ databases">
        <title>Goodfellowia gen. nov., a new genus of the Pseudonocardineae related to Actinoalloteichus, containing Goodfellowia coeruleoviolacea gen. nov., comb. nov. gen. nov., comb. nov.</title>
        <authorList>
            <person name="Labeda D."/>
        </authorList>
    </citation>
    <scope>NUCLEOTIDE SEQUENCE [LARGE SCALE GENOMIC DNA]</scope>
    <source>
        <strain evidence="4 5">AN110305</strain>
    </source>
</reference>
<organism evidence="4 5">
    <name type="scientific">Solihabitans fulvus</name>
    <dbReference type="NCBI Taxonomy" id="1892852"/>
    <lineage>
        <taxon>Bacteria</taxon>
        <taxon>Bacillati</taxon>
        <taxon>Actinomycetota</taxon>
        <taxon>Actinomycetes</taxon>
        <taxon>Pseudonocardiales</taxon>
        <taxon>Pseudonocardiaceae</taxon>
        <taxon>Solihabitans</taxon>
    </lineage>
</organism>
<gene>
    <name evidence="4" type="primary">egtD</name>
    <name evidence="4" type="ORF">F0L68_04285</name>
</gene>
<dbReference type="AlphaFoldDB" id="A0A5B2XRQ4"/>
<dbReference type="NCBIfam" id="TIGR03438">
    <property type="entry name" value="egtD_ergothio"/>
    <property type="match status" value="1"/>
</dbReference>
<dbReference type="EC" id="2.1.1.44" evidence="4"/>
<accession>A0A5B2XRQ4</accession>
<keyword evidence="1 4" id="KW-0489">Methyltransferase</keyword>
<sequence length="323" mass="34836">MRALTIERRLSDGYRHAALRQDVLDGLSASPKHLRPVWFYDAVGSALFDDITRLPEYYPTRAEREILADRAGEIARLTLAGTLVDLGSGSSAKTRLLLAALREAASLALYVPVDVSDTALAAAADGLRSDSPDLAIHAVQADFGAQLTALPRDGRCLVAFLGGTIGNLPPAERAVFLRDVRRALVPGDALLLGADLVKDPAVLVAAYDDAAGVTARFNRNVLRVLNRELGADFDLGGFAHVARWVAGREWIEMRLRSVRRQVVSLPGAGLVVTFGAGEEMRTEISAKFRPEGVRTELAAGGFPLTRWWTDRAGRFGVALSIVE</sequence>
<dbReference type="SUPFAM" id="SSF53335">
    <property type="entry name" value="S-adenosyl-L-methionine-dependent methyltransferases"/>
    <property type="match status" value="1"/>
</dbReference>
<dbReference type="OrthoDB" id="5289726at2"/>
<evidence type="ECO:0000256" key="2">
    <source>
        <dbReference type="ARBA" id="ARBA00022679"/>
    </source>
</evidence>
<dbReference type="PANTHER" id="PTHR43397">
    <property type="entry name" value="ERGOTHIONEINE BIOSYNTHESIS PROTEIN 1"/>
    <property type="match status" value="1"/>
</dbReference>